<dbReference type="AlphaFoldDB" id="A0A2A6CRV8"/>
<reference evidence="2" key="1">
    <citation type="journal article" date="2008" name="Nat. Genet.">
        <title>The Pristionchus pacificus genome provides a unique perspective on nematode lifestyle and parasitism.</title>
        <authorList>
            <person name="Dieterich C."/>
            <person name="Clifton S.W."/>
            <person name="Schuster L.N."/>
            <person name="Chinwalla A."/>
            <person name="Delehaunty K."/>
            <person name="Dinkelacker I."/>
            <person name="Fulton L."/>
            <person name="Fulton R."/>
            <person name="Godfrey J."/>
            <person name="Minx P."/>
            <person name="Mitreva M."/>
            <person name="Roeseler W."/>
            <person name="Tian H."/>
            <person name="Witte H."/>
            <person name="Yang S.P."/>
            <person name="Wilson R.K."/>
            <person name="Sommer R.J."/>
        </authorList>
    </citation>
    <scope>NUCLEOTIDE SEQUENCE [LARGE SCALE GENOMIC DNA]</scope>
    <source>
        <strain evidence="2">PS312</strain>
    </source>
</reference>
<keyword evidence="2" id="KW-1185">Reference proteome</keyword>
<accession>A0A2A6CRV8</accession>
<dbReference type="EnsemblMetazoa" id="PPA37867.1">
    <property type="protein sequence ID" value="PPA37867.1"/>
    <property type="gene ID" value="WBGene00276236"/>
</dbReference>
<organism evidence="1 2">
    <name type="scientific">Pristionchus pacificus</name>
    <name type="common">Parasitic nematode worm</name>
    <dbReference type="NCBI Taxonomy" id="54126"/>
    <lineage>
        <taxon>Eukaryota</taxon>
        <taxon>Metazoa</taxon>
        <taxon>Ecdysozoa</taxon>
        <taxon>Nematoda</taxon>
        <taxon>Chromadorea</taxon>
        <taxon>Rhabditida</taxon>
        <taxon>Rhabditina</taxon>
        <taxon>Diplogasteromorpha</taxon>
        <taxon>Diplogasteroidea</taxon>
        <taxon>Neodiplogasteridae</taxon>
        <taxon>Pristionchus</taxon>
    </lineage>
</organism>
<evidence type="ECO:0000313" key="1">
    <source>
        <dbReference type="EnsemblMetazoa" id="PPA37867.1"/>
    </source>
</evidence>
<evidence type="ECO:0000313" key="2">
    <source>
        <dbReference type="Proteomes" id="UP000005239"/>
    </source>
</evidence>
<sequence>MENITNEEKEIIREHILMFASNFLRCDIDKCDLCERYKRGDSLAGMELLRTENYLLLFRQFVDADFNWIPFMCRLSHWELKCKRRLLQGLSIGNTEMKCRNMLDIKTEVRANQRWWGNDYKENDDSIHLLIDEYNLADSYHPYPISYETPT</sequence>
<reference evidence="1" key="2">
    <citation type="submission" date="2022-06" db="UniProtKB">
        <authorList>
            <consortium name="EnsemblMetazoa"/>
        </authorList>
    </citation>
    <scope>IDENTIFICATION</scope>
    <source>
        <strain evidence="1">PS312</strain>
    </source>
</reference>
<name>A0A2A6CRV8_PRIPA</name>
<gene>
    <name evidence="1" type="primary">WBGene00276236</name>
</gene>
<accession>A0A8R1UTN4</accession>
<dbReference type="Proteomes" id="UP000005239">
    <property type="component" value="Unassembled WGS sequence"/>
</dbReference>
<proteinExistence type="predicted"/>
<protein>
    <submittedName>
        <fullName evidence="1">Uncharacterized protein</fullName>
    </submittedName>
</protein>